<comment type="caution">
    <text evidence="1">The sequence shown here is derived from an EMBL/GenBank/DDBJ whole genome shotgun (WGS) entry which is preliminary data.</text>
</comment>
<keyword evidence="2" id="KW-1185">Reference proteome</keyword>
<sequence length="118" mass="12916">SGVSGADWPIHRTASADWSERHFQNRVENTWEHNAGEIADAAAEAFEESGADVLLLTGDVRERRAVHDKLPEQVRAVTYESEHGGRGPESAHNALLERDLAQVLAGFEAERAAAAMDR</sequence>
<feature type="non-terminal residue" evidence="1">
    <location>
        <position position="118"/>
    </location>
</feature>
<organism evidence="1 2">
    <name type="scientific">Streptomyces varsoviensis</name>
    <dbReference type="NCBI Taxonomy" id="67373"/>
    <lineage>
        <taxon>Bacteria</taxon>
        <taxon>Bacillati</taxon>
        <taxon>Actinomycetota</taxon>
        <taxon>Actinomycetes</taxon>
        <taxon>Kitasatosporales</taxon>
        <taxon>Streptomycetaceae</taxon>
        <taxon>Streptomyces</taxon>
    </lineage>
</organism>
<dbReference type="InterPro" id="IPR042226">
    <property type="entry name" value="eFR1_2_sf"/>
</dbReference>
<feature type="non-terminal residue" evidence="1">
    <location>
        <position position="1"/>
    </location>
</feature>
<dbReference type="EMBL" id="LGUT01001572">
    <property type="protein sequence ID" value="KOG88678.1"/>
    <property type="molecule type" value="Genomic_DNA"/>
</dbReference>
<dbReference type="Proteomes" id="UP000037020">
    <property type="component" value="Unassembled WGS sequence"/>
</dbReference>
<name>A0ABR5J5M4_9ACTN</name>
<reference evidence="1 2" key="1">
    <citation type="submission" date="2015-07" db="EMBL/GenBank/DDBJ databases">
        <authorList>
            <person name="Ju K.-S."/>
            <person name="Doroghazi J.R."/>
            <person name="Metcalf W.W."/>
        </authorList>
    </citation>
    <scope>NUCLEOTIDE SEQUENCE [LARGE SCALE GENOMIC DNA]</scope>
    <source>
        <strain evidence="1 2">NRRL B-3589</strain>
    </source>
</reference>
<protein>
    <submittedName>
        <fullName evidence="1">Uncharacterized protein</fullName>
    </submittedName>
</protein>
<dbReference type="InterPro" id="IPR040701">
    <property type="entry name" value="Bact_RF_family2"/>
</dbReference>
<dbReference type="Gene3D" id="3.30.420.60">
    <property type="entry name" value="eRF1 domain 2"/>
    <property type="match status" value="1"/>
</dbReference>
<proteinExistence type="predicted"/>
<accession>A0ABR5J5M4</accession>
<evidence type="ECO:0000313" key="2">
    <source>
        <dbReference type="Proteomes" id="UP000037020"/>
    </source>
</evidence>
<evidence type="ECO:0000313" key="1">
    <source>
        <dbReference type="EMBL" id="KOG88678.1"/>
    </source>
</evidence>
<dbReference type="Pfam" id="PF18844">
    <property type="entry name" value="baeRF_family2"/>
    <property type="match status" value="1"/>
</dbReference>
<dbReference type="SUPFAM" id="SSF53137">
    <property type="entry name" value="Translational machinery components"/>
    <property type="match status" value="1"/>
</dbReference>
<gene>
    <name evidence="1" type="ORF">ADK38_18475</name>
</gene>